<evidence type="ECO:0000256" key="1">
    <source>
        <dbReference type="ARBA" id="ARBA00004123"/>
    </source>
</evidence>
<evidence type="ECO:0000313" key="5">
    <source>
        <dbReference type="Proteomes" id="UP000298138"/>
    </source>
</evidence>
<dbReference type="STRING" id="341454.A0A4S2MPZ9"/>
<dbReference type="EMBL" id="ML220154">
    <property type="protein sequence ID" value="TGZ77389.1"/>
    <property type="molecule type" value="Genomic_DNA"/>
</dbReference>
<feature type="compositionally biased region" description="Basic and acidic residues" evidence="3">
    <location>
        <begin position="42"/>
        <end position="56"/>
    </location>
</feature>
<dbReference type="PANTHER" id="PTHR40621:SF6">
    <property type="entry name" value="AP-1-LIKE TRANSCRIPTION FACTOR YAP1-RELATED"/>
    <property type="match status" value="1"/>
</dbReference>
<feature type="region of interest" description="Disordered" evidence="3">
    <location>
        <begin position="1"/>
        <end position="20"/>
    </location>
</feature>
<gene>
    <name evidence="4" type="ORF">EX30DRAFT_356381</name>
</gene>
<dbReference type="GO" id="GO:0000976">
    <property type="term" value="F:transcription cis-regulatory region binding"/>
    <property type="evidence" value="ECO:0007669"/>
    <property type="project" value="InterPro"/>
</dbReference>
<accession>A0A4S2MPZ9</accession>
<evidence type="ECO:0000313" key="4">
    <source>
        <dbReference type="EMBL" id="TGZ77389.1"/>
    </source>
</evidence>
<dbReference type="InterPro" id="IPR046347">
    <property type="entry name" value="bZIP_sf"/>
</dbReference>
<protein>
    <recommendedName>
        <fullName evidence="6">BZIP domain-containing protein</fullName>
    </recommendedName>
</protein>
<sequence length="302" mass="34312">MPNSRTPGWRSDSVAGRAPCMSNTRLAPIICLDGEKPKRRGPKPDSKPALTRRQELNRQAQRTHRERKERYVKSLEEEVVRLREAFVLVTKEKTRMQDENRAMRQLLDAHGISYGASPEPSIINSQNSHQHNHNHNNHSHLPGQSRFTLHDQTGIDFVLALEQPCMKHMRFLTNATVNDNHDNAYHGHALMLSCPPECHNLKTPEIDWGLKTYDLPVSDLVKLFNLSQRLQLNGELTPIAVWAYIASLEQFPELEFGDFEMLKQELLPKVTCHGFGAVVGEEHVHAAVDKLLISRFGPAMSS</sequence>
<proteinExistence type="predicted"/>
<dbReference type="OrthoDB" id="2590011at2759"/>
<dbReference type="InterPro" id="IPR050936">
    <property type="entry name" value="AP-1-like"/>
</dbReference>
<evidence type="ECO:0000256" key="2">
    <source>
        <dbReference type="ARBA" id="ARBA00023242"/>
    </source>
</evidence>
<keyword evidence="2" id="KW-0539">Nucleus</keyword>
<name>A0A4S2MPZ9_9PEZI</name>
<dbReference type="InParanoid" id="A0A4S2MPZ9"/>
<dbReference type="AlphaFoldDB" id="A0A4S2MPZ9"/>
<feature type="region of interest" description="Disordered" evidence="3">
    <location>
        <begin position="121"/>
        <end position="140"/>
    </location>
</feature>
<comment type="subcellular location">
    <subcellularLocation>
        <location evidence="1">Nucleus</location>
    </subcellularLocation>
</comment>
<keyword evidence="5" id="KW-1185">Reference proteome</keyword>
<feature type="region of interest" description="Disordered" evidence="3">
    <location>
        <begin position="32"/>
        <end position="69"/>
    </location>
</feature>
<dbReference type="Proteomes" id="UP000298138">
    <property type="component" value="Unassembled WGS sequence"/>
</dbReference>
<evidence type="ECO:0000256" key="3">
    <source>
        <dbReference type="SAM" id="MobiDB-lite"/>
    </source>
</evidence>
<dbReference type="PANTHER" id="PTHR40621">
    <property type="entry name" value="TRANSCRIPTION FACTOR KAPC-RELATED"/>
    <property type="match status" value="1"/>
</dbReference>
<evidence type="ECO:0008006" key="6">
    <source>
        <dbReference type="Google" id="ProtNLM"/>
    </source>
</evidence>
<dbReference type="Gene3D" id="1.10.238.100">
    <property type="entry name" value="YAP1 redox domain. Chain B"/>
    <property type="match status" value="1"/>
</dbReference>
<dbReference type="Gene3D" id="1.20.5.170">
    <property type="match status" value="1"/>
</dbReference>
<organism evidence="4 5">
    <name type="scientific">Ascodesmis nigricans</name>
    <dbReference type="NCBI Taxonomy" id="341454"/>
    <lineage>
        <taxon>Eukaryota</taxon>
        <taxon>Fungi</taxon>
        <taxon>Dikarya</taxon>
        <taxon>Ascomycota</taxon>
        <taxon>Pezizomycotina</taxon>
        <taxon>Pezizomycetes</taxon>
        <taxon>Pezizales</taxon>
        <taxon>Ascodesmidaceae</taxon>
        <taxon>Ascodesmis</taxon>
    </lineage>
</organism>
<dbReference type="GO" id="GO:0090575">
    <property type="term" value="C:RNA polymerase II transcription regulator complex"/>
    <property type="evidence" value="ECO:0007669"/>
    <property type="project" value="TreeGrafter"/>
</dbReference>
<dbReference type="SUPFAM" id="SSF57959">
    <property type="entry name" value="Leucine zipper domain"/>
    <property type="match status" value="1"/>
</dbReference>
<reference evidence="4 5" key="1">
    <citation type="submission" date="2019-04" db="EMBL/GenBank/DDBJ databases">
        <title>Comparative genomics and transcriptomics to analyze fruiting body development in filamentous ascomycetes.</title>
        <authorList>
            <consortium name="DOE Joint Genome Institute"/>
            <person name="Lutkenhaus R."/>
            <person name="Traeger S."/>
            <person name="Breuer J."/>
            <person name="Kuo A."/>
            <person name="Lipzen A."/>
            <person name="Pangilinan J."/>
            <person name="Dilworth D."/>
            <person name="Sandor L."/>
            <person name="Poggeler S."/>
            <person name="Barry K."/>
            <person name="Grigoriev I.V."/>
            <person name="Nowrousian M."/>
        </authorList>
    </citation>
    <scope>NUCLEOTIDE SEQUENCE [LARGE SCALE GENOMIC DNA]</scope>
    <source>
        <strain evidence="4 5">CBS 389.68</strain>
    </source>
</reference>
<dbReference type="GO" id="GO:0001228">
    <property type="term" value="F:DNA-binding transcription activator activity, RNA polymerase II-specific"/>
    <property type="evidence" value="ECO:0007669"/>
    <property type="project" value="TreeGrafter"/>
</dbReference>
<dbReference type="CDD" id="cd14688">
    <property type="entry name" value="bZIP_YAP"/>
    <property type="match status" value="1"/>
</dbReference>